<name>A0A9Q1REW2_9SOLA</name>
<proteinExistence type="predicted"/>
<comment type="caution">
    <text evidence="1">The sequence shown here is derived from an EMBL/GenBank/DDBJ whole genome shotgun (WGS) entry which is preliminary data.</text>
</comment>
<keyword evidence="2" id="KW-1185">Reference proteome</keyword>
<dbReference type="AlphaFoldDB" id="A0A9Q1REW2"/>
<protein>
    <submittedName>
        <fullName evidence="1">Uncharacterized protein</fullName>
    </submittedName>
</protein>
<sequence>MIEGTPMNIDQVTDVKCTGHREEHATIENEDLTINQGVDDRIMQDNMIAVNSSESFLEDINKSKEDHIQVQNKAPTVMTLDDMSDTLVENDQNSYEIADKDYGTKCIHVTTDISDEMTATEVDGSCSTDQYRENDFAGILDSADISEDVNAKETDG</sequence>
<organism evidence="1 2">
    <name type="scientific">Anisodus acutangulus</name>
    <dbReference type="NCBI Taxonomy" id="402998"/>
    <lineage>
        <taxon>Eukaryota</taxon>
        <taxon>Viridiplantae</taxon>
        <taxon>Streptophyta</taxon>
        <taxon>Embryophyta</taxon>
        <taxon>Tracheophyta</taxon>
        <taxon>Spermatophyta</taxon>
        <taxon>Magnoliopsida</taxon>
        <taxon>eudicotyledons</taxon>
        <taxon>Gunneridae</taxon>
        <taxon>Pentapetalae</taxon>
        <taxon>asterids</taxon>
        <taxon>lamiids</taxon>
        <taxon>Solanales</taxon>
        <taxon>Solanaceae</taxon>
        <taxon>Solanoideae</taxon>
        <taxon>Hyoscyameae</taxon>
        <taxon>Anisodus</taxon>
    </lineage>
</organism>
<evidence type="ECO:0000313" key="2">
    <source>
        <dbReference type="Proteomes" id="UP001152561"/>
    </source>
</evidence>
<gene>
    <name evidence="1" type="ORF">K7X08_023127</name>
</gene>
<reference evidence="2" key="1">
    <citation type="journal article" date="2023" name="Proc. Natl. Acad. Sci. U.S.A.">
        <title>Genomic and structural basis for evolution of tropane alkaloid biosynthesis.</title>
        <authorList>
            <person name="Wanga Y.-J."/>
            <person name="Taina T."/>
            <person name="Yua J.-Y."/>
            <person name="Lia J."/>
            <person name="Xua B."/>
            <person name="Chenc J."/>
            <person name="D'Auriad J.C."/>
            <person name="Huanga J.-P."/>
            <person name="Huanga S.-X."/>
        </authorList>
    </citation>
    <scope>NUCLEOTIDE SEQUENCE [LARGE SCALE GENOMIC DNA]</scope>
    <source>
        <strain evidence="2">cv. KIB-2019</strain>
    </source>
</reference>
<accession>A0A9Q1REW2</accession>
<dbReference type="Proteomes" id="UP001152561">
    <property type="component" value="Unassembled WGS sequence"/>
</dbReference>
<evidence type="ECO:0000313" key="1">
    <source>
        <dbReference type="EMBL" id="KAJ8556369.1"/>
    </source>
</evidence>
<dbReference type="EMBL" id="JAJAGQ010000008">
    <property type="protein sequence ID" value="KAJ8556369.1"/>
    <property type="molecule type" value="Genomic_DNA"/>
</dbReference>